<keyword evidence="7" id="KW-0998">Cell outer membrane</keyword>
<evidence type="ECO:0000256" key="3">
    <source>
        <dbReference type="ARBA" id="ARBA00022448"/>
    </source>
</evidence>
<dbReference type="GO" id="GO:1990281">
    <property type="term" value="C:efflux pump complex"/>
    <property type="evidence" value="ECO:0007669"/>
    <property type="project" value="TreeGrafter"/>
</dbReference>
<dbReference type="GO" id="GO:0015288">
    <property type="term" value="F:porin activity"/>
    <property type="evidence" value="ECO:0007669"/>
    <property type="project" value="TreeGrafter"/>
</dbReference>
<sequence>MPSRLPLLCCAILLIARTGLARQQPAYSLQDIIEKARSCSYSAKLVATQQEVSYYQFLTYKSDFRPQVSFYGNAPVYNKEYYAVRQPDGSITYQHIRQNNSSIGFGISQQLPFTGGTISLNTDLARFDDFEAKRKQYNGTPVYLQFNQPLFAVNTLKWNRLIEPMKYEEAKRQFVAEKENIAQQVTSLYFIVLTAQSNIDIAQSNLLITKENYAIEKKRIDLGTTTEDKLLQLELQSLKSKQELDRATYDYTIAQLNLKTYIGCQEEGELILKEPEYIPVLNISLPDALSYAKKNRPEFIAFQRKLKEAQRDVAVAKAAKQQVSLVASYGLNNIGGQVGDVYQNPNNQQRFSIGFNIPILDWGRRNARYNTAKAMEKLAETTNEFDEVNINQAITTLIKNIELLGANITLAQKTAAVAQRRYTIAHGLYQLGKLTVTDLSLAQSEKDNSQRNYINALRDFWDGYYLLRKLTLFDFEKQAPLLSQEANR</sequence>
<evidence type="ECO:0000256" key="2">
    <source>
        <dbReference type="ARBA" id="ARBA00007613"/>
    </source>
</evidence>
<dbReference type="Pfam" id="PF02321">
    <property type="entry name" value="OEP"/>
    <property type="match status" value="2"/>
</dbReference>
<evidence type="ECO:0000256" key="8">
    <source>
        <dbReference type="SAM" id="SignalP"/>
    </source>
</evidence>
<comment type="similarity">
    <text evidence="2">Belongs to the outer membrane factor (OMF) (TC 1.B.17) family.</text>
</comment>
<dbReference type="Gene3D" id="1.20.1600.10">
    <property type="entry name" value="Outer membrane efflux proteins (OEP)"/>
    <property type="match status" value="1"/>
</dbReference>
<accession>A0AAJ5WMX5</accession>
<keyword evidence="8" id="KW-0732">Signal</keyword>
<dbReference type="PANTHER" id="PTHR30026:SF20">
    <property type="entry name" value="OUTER MEMBRANE PROTEIN TOLC"/>
    <property type="match status" value="1"/>
</dbReference>
<dbReference type="Proteomes" id="UP001220610">
    <property type="component" value="Chromosome"/>
</dbReference>
<gene>
    <name evidence="9" type="ORF">P0Y53_13755</name>
</gene>
<feature type="signal peptide" evidence="8">
    <location>
        <begin position="1"/>
        <end position="21"/>
    </location>
</feature>
<keyword evidence="3" id="KW-0813">Transport</keyword>
<evidence type="ECO:0000256" key="1">
    <source>
        <dbReference type="ARBA" id="ARBA00004442"/>
    </source>
</evidence>
<dbReference type="InterPro" id="IPR051906">
    <property type="entry name" value="TolC-like"/>
</dbReference>
<dbReference type="InterPro" id="IPR003423">
    <property type="entry name" value="OMP_efflux"/>
</dbReference>
<keyword evidence="5" id="KW-0812">Transmembrane</keyword>
<protein>
    <submittedName>
        <fullName evidence="9">TolC family protein</fullName>
    </submittedName>
</protein>
<organism evidence="9 10">
    <name type="scientific">Candidatus Pseudobacter hemicellulosilyticus</name>
    <dbReference type="NCBI Taxonomy" id="3121375"/>
    <lineage>
        <taxon>Bacteria</taxon>
        <taxon>Pseudomonadati</taxon>
        <taxon>Bacteroidota</taxon>
        <taxon>Chitinophagia</taxon>
        <taxon>Chitinophagales</taxon>
        <taxon>Chitinophagaceae</taxon>
        <taxon>Pseudobacter</taxon>
    </lineage>
</organism>
<dbReference type="PANTHER" id="PTHR30026">
    <property type="entry name" value="OUTER MEMBRANE PROTEIN TOLC"/>
    <property type="match status" value="1"/>
</dbReference>
<dbReference type="EMBL" id="CP119311">
    <property type="protein sequence ID" value="WEK33552.1"/>
    <property type="molecule type" value="Genomic_DNA"/>
</dbReference>
<feature type="chain" id="PRO_5042473356" evidence="8">
    <location>
        <begin position="22"/>
        <end position="488"/>
    </location>
</feature>
<evidence type="ECO:0000313" key="10">
    <source>
        <dbReference type="Proteomes" id="UP001220610"/>
    </source>
</evidence>
<comment type="subcellular location">
    <subcellularLocation>
        <location evidence="1">Cell outer membrane</location>
    </subcellularLocation>
</comment>
<dbReference type="SUPFAM" id="SSF56954">
    <property type="entry name" value="Outer membrane efflux proteins (OEP)"/>
    <property type="match status" value="1"/>
</dbReference>
<evidence type="ECO:0000256" key="7">
    <source>
        <dbReference type="ARBA" id="ARBA00023237"/>
    </source>
</evidence>
<name>A0AAJ5WMX5_9BACT</name>
<dbReference type="GO" id="GO:0015562">
    <property type="term" value="F:efflux transmembrane transporter activity"/>
    <property type="evidence" value="ECO:0007669"/>
    <property type="project" value="InterPro"/>
</dbReference>
<evidence type="ECO:0000256" key="4">
    <source>
        <dbReference type="ARBA" id="ARBA00022452"/>
    </source>
</evidence>
<evidence type="ECO:0000256" key="5">
    <source>
        <dbReference type="ARBA" id="ARBA00022692"/>
    </source>
</evidence>
<evidence type="ECO:0000256" key="6">
    <source>
        <dbReference type="ARBA" id="ARBA00023136"/>
    </source>
</evidence>
<proteinExistence type="inferred from homology"/>
<dbReference type="GO" id="GO:0009279">
    <property type="term" value="C:cell outer membrane"/>
    <property type="evidence" value="ECO:0007669"/>
    <property type="project" value="UniProtKB-SubCell"/>
</dbReference>
<keyword evidence="6" id="KW-0472">Membrane</keyword>
<dbReference type="AlphaFoldDB" id="A0AAJ5WMX5"/>
<evidence type="ECO:0000313" key="9">
    <source>
        <dbReference type="EMBL" id="WEK33552.1"/>
    </source>
</evidence>
<reference evidence="9" key="1">
    <citation type="submission" date="2023-03" db="EMBL/GenBank/DDBJ databases">
        <title>Andean soil-derived lignocellulolytic bacterial consortium as a source of novel taxa and putative plastic-active enzymes.</title>
        <authorList>
            <person name="Diaz-Garcia L."/>
            <person name="Chuvochina M."/>
            <person name="Feuerriegel G."/>
            <person name="Bunk B."/>
            <person name="Sproer C."/>
            <person name="Streit W.R."/>
            <person name="Rodriguez L.M."/>
            <person name="Overmann J."/>
            <person name="Jimenez D.J."/>
        </authorList>
    </citation>
    <scope>NUCLEOTIDE SEQUENCE</scope>
    <source>
        <strain evidence="9">MAG 7</strain>
    </source>
</reference>
<keyword evidence="4" id="KW-1134">Transmembrane beta strand</keyword>